<evidence type="ECO:0000256" key="1">
    <source>
        <dbReference type="ARBA" id="ARBA00022630"/>
    </source>
</evidence>
<evidence type="ECO:0000313" key="6">
    <source>
        <dbReference type="Proteomes" id="UP000308768"/>
    </source>
</evidence>
<name>A0A4U0USD4_9PEZI</name>
<dbReference type="PANTHER" id="PTHR43098:SF5">
    <property type="entry name" value="DUAL-FUNCTIONAL MONOOXYGENASE_METHYLTRANSFERASE PSOF"/>
    <property type="match status" value="1"/>
</dbReference>
<dbReference type="Gene3D" id="3.50.50.60">
    <property type="entry name" value="FAD/NAD(P)-binding domain"/>
    <property type="match status" value="1"/>
</dbReference>
<gene>
    <name evidence="5" type="ORF">B0A49_13965</name>
</gene>
<evidence type="ECO:0000256" key="3">
    <source>
        <dbReference type="ARBA" id="ARBA00022857"/>
    </source>
</evidence>
<dbReference type="GO" id="GO:0016491">
    <property type="term" value="F:oxidoreductase activity"/>
    <property type="evidence" value="ECO:0007669"/>
    <property type="project" value="UniProtKB-KW"/>
</dbReference>
<feature type="non-terminal residue" evidence="5">
    <location>
        <position position="118"/>
    </location>
</feature>
<keyword evidence="6" id="KW-1185">Reference proteome</keyword>
<proteinExistence type="predicted"/>
<organism evidence="5 6">
    <name type="scientific">Cryomyces minteri</name>
    <dbReference type="NCBI Taxonomy" id="331657"/>
    <lineage>
        <taxon>Eukaryota</taxon>
        <taxon>Fungi</taxon>
        <taxon>Dikarya</taxon>
        <taxon>Ascomycota</taxon>
        <taxon>Pezizomycotina</taxon>
        <taxon>Dothideomycetes</taxon>
        <taxon>Dothideomycetes incertae sedis</taxon>
        <taxon>Cryomyces</taxon>
    </lineage>
</organism>
<dbReference type="OrthoDB" id="66881at2759"/>
<protein>
    <submittedName>
        <fullName evidence="5">Uncharacterized protein</fullName>
    </submittedName>
</protein>
<dbReference type="InterPro" id="IPR036188">
    <property type="entry name" value="FAD/NAD-bd_sf"/>
</dbReference>
<dbReference type="Proteomes" id="UP000308768">
    <property type="component" value="Unassembled WGS sequence"/>
</dbReference>
<evidence type="ECO:0000256" key="4">
    <source>
        <dbReference type="ARBA" id="ARBA00023002"/>
    </source>
</evidence>
<dbReference type="EMBL" id="NAJN01003538">
    <property type="protein sequence ID" value="TKA38332.1"/>
    <property type="molecule type" value="Genomic_DNA"/>
</dbReference>
<keyword evidence="3" id="KW-0521">NADP</keyword>
<keyword evidence="4" id="KW-0560">Oxidoreductase</keyword>
<keyword evidence="1" id="KW-0285">Flavoprotein</keyword>
<evidence type="ECO:0000313" key="5">
    <source>
        <dbReference type="EMBL" id="TKA38332.1"/>
    </source>
</evidence>
<accession>A0A4U0USD4</accession>
<sequence>MISGPNGPFSNLPPAIECHVDIISDLIARAEKSDLPKAVNGTNGHLYVHTNDIGVAESANGIVEALPEAEQEWTALCDELSSKSLFRRIDSWIFGKNVPGKKATTMFYFAGLGPYRKT</sequence>
<dbReference type="AlphaFoldDB" id="A0A4U0USD4"/>
<dbReference type="STRING" id="331657.A0A4U0USD4"/>
<reference evidence="5 6" key="1">
    <citation type="submission" date="2017-03" db="EMBL/GenBank/DDBJ databases">
        <title>Genomes of endolithic fungi from Antarctica.</title>
        <authorList>
            <person name="Coleine C."/>
            <person name="Masonjones S."/>
            <person name="Stajich J.E."/>
        </authorList>
    </citation>
    <scope>NUCLEOTIDE SEQUENCE [LARGE SCALE GENOMIC DNA]</scope>
    <source>
        <strain evidence="5 6">CCFEE 5187</strain>
    </source>
</reference>
<keyword evidence="2" id="KW-0274">FAD</keyword>
<dbReference type="PANTHER" id="PTHR43098">
    <property type="entry name" value="L-ORNITHINE N(5)-MONOOXYGENASE-RELATED"/>
    <property type="match status" value="1"/>
</dbReference>
<evidence type="ECO:0000256" key="2">
    <source>
        <dbReference type="ARBA" id="ARBA00022827"/>
    </source>
</evidence>
<comment type="caution">
    <text evidence="5">The sequence shown here is derived from an EMBL/GenBank/DDBJ whole genome shotgun (WGS) entry which is preliminary data.</text>
</comment>
<dbReference type="InterPro" id="IPR050775">
    <property type="entry name" value="FAD-binding_Monooxygenases"/>
</dbReference>